<evidence type="ECO:0008006" key="13">
    <source>
        <dbReference type="Google" id="ProtNLM"/>
    </source>
</evidence>
<protein>
    <recommendedName>
        <fullName evidence="13">Polygalacturonase</fullName>
    </recommendedName>
</protein>
<evidence type="ECO:0000256" key="3">
    <source>
        <dbReference type="ARBA" id="ARBA00022512"/>
    </source>
</evidence>
<dbReference type="FunFam" id="2.160.20.10:FF:000056">
    <property type="entry name" value="Pectin lyase-like superfamily protein"/>
    <property type="match status" value="1"/>
</dbReference>
<keyword evidence="12" id="KW-1185">Reference proteome</keyword>
<organism evidence="11 12">
    <name type="scientific">Eucalyptus globulus</name>
    <name type="common">Tasmanian blue gum</name>
    <dbReference type="NCBI Taxonomy" id="34317"/>
    <lineage>
        <taxon>Eukaryota</taxon>
        <taxon>Viridiplantae</taxon>
        <taxon>Streptophyta</taxon>
        <taxon>Embryophyta</taxon>
        <taxon>Tracheophyta</taxon>
        <taxon>Spermatophyta</taxon>
        <taxon>Magnoliopsida</taxon>
        <taxon>eudicotyledons</taxon>
        <taxon>Gunneridae</taxon>
        <taxon>Pentapetalae</taxon>
        <taxon>rosids</taxon>
        <taxon>malvids</taxon>
        <taxon>Myrtales</taxon>
        <taxon>Myrtaceae</taxon>
        <taxon>Myrtoideae</taxon>
        <taxon>Eucalypteae</taxon>
        <taxon>Eucalyptus</taxon>
    </lineage>
</organism>
<comment type="caution">
    <text evidence="11">The sequence shown here is derived from an EMBL/GenBank/DDBJ whole genome shotgun (WGS) entry which is preliminary data.</text>
</comment>
<name>A0ABD3J6S2_EUCGL</name>
<dbReference type="EMBL" id="JBJKBG010000009">
    <property type="protein sequence ID" value="KAL3723242.1"/>
    <property type="molecule type" value="Genomic_DNA"/>
</dbReference>
<keyword evidence="6 9" id="KW-0326">Glycosidase</keyword>
<keyword evidence="7" id="KW-0961">Cell wall biogenesis/degradation</keyword>
<dbReference type="GO" id="GO:0071555">
    <property type="term" value="P:cell wall organization"/>
    <property type="evidence" value="ECO:0007669"/>
    <property type="project" value="UniProtKB-KW"/>
</dbReference>
<dbReference type="PANTHER" id="PTHR31375">
    <property type="match status" value="1"/>
</dbReference>
<proteinExistence type="inferred from homology"/>
<dbReference type="AlphaFoldDB" id="A0ABD3J6S2"/>
<dbReference type="PROSITE" id="PS00502">
    <property type="entry name" value="POLYGALACTURONASE"/>
    <property type="match status" value="1"/>
</dbReference>
<evidence type="ECO:0000256" key="1">
    <source>
        <dbReference type="ARBA" id="ARBA00004191"/>
    </source>
</evidence>
<keyword evidence="5 9" id="KW-0378">Hydrolase</keyword>
<comment type="subcellular location">
    <subcellularLocation>
        <location evidence="1">Secreted</location>
        <location evidence="1">Cell wall</location>
    </subcellularLocation>
</comment>
<gene>
    <name evidence="11" type="ORF">ACJRO7_035428</name>
</gene>
<keyword evidence="4" id="KW-0964">Secreted</keyword>
<dbReference type="InterPro" id="IPR006626">
    <property type="entry name" value="PbH1"/>
</dbReference>
<feature type="chain" id="PRO_5044814085" description="Polygalacturonase" evidence="10">
    <location>
        <begin position="25"/>
        <end position="420"/>
    </location>
</feature>
<sequence length="420" mass="45482">MAMIAPPAMARILLCFFVLARVCASTGSQPSVDDGQSFFDVIEYGAVGDGRTDDTKAFKKAWTDACKSSVSMPIMHVPQNKTCLLQPLVLRGPCNSQNLTIQIDGTLVASGDPSAWKCDKKDCRHWIMISDVDGLSVLGSGAINGNGSEWWDHSLCHHHHVGCGKKPTGLVIDKCNEVRLSELTFKDSPQMHIAIEGSTRVTAANLTITSPGHSPNTDGIHIQRSQHVLVRDCYIGTGDDCISIGQGSAHLDISGISCGPGHGVSIGSLGKHGSRETVEDVHVRDVHFVGTSNGVRIKTWQGGKGYARDIVFERITISNSSHPIIIDQFYCDHEHCKNQTSAVQISNVTYSQVNGTSHAKAAVELACSETHPCRDILMKDITLNLTVKGKETTSHCSNVRGRRNSNIFPNISCLEEDEDL</sequence>
<evidence type="ECO:0000256" key="5">
    <source>
        <dbReference type="ARBA" id="ARBA00022801"/>
    </source>
</evidence>
<evidence type="ECO:0000313" key="11">
    <source>
        <dbReference type="EMBL" id="KAL3723242.1"/>
    </source>
</evidence>
<feature type="signal peptide" evidence="10">
    <location>
        <begin position="1"/>
        <end position="24"/>
    </location>
</feature>
<evidence type="ECO:0000256" key="9">
    <source>
        <dbReference type="RuleBase" id="RU361169"/>
    </source>
</evidence>
<evidence type="ECO:0000313" key="12">
    <source>
        <dbReference type="Proteomes" id="UP001634007"/>
    </source>
</evidence>
<evidence type="ECO:0000256" key="4">
    <source>
        <dbReference type="ARBA" id="ARBA00022525"/>
    </source>
</evidence>
<keyword evidence="3" id="KW-0134">Cell wall</keyword>
<dbReference type="Proteomes" id="UP001634007">
    <property type="component" value="Unassembled WGS sequence"/>
</dbReference>
<dbReference type="InterPro" id="IPR012334">
    <property type="entry name" value="Pectin_lyas_fold"/>
</dbReference>
<evidence type="ECO:0000256" key="10">
    <source>
        <dbReference type="SAM" id="SignalP"/>
    </source>
</evidence>
<evidence type="ECO:0000256" key="7">
    <source>
        <dbReference type="ARBA" id="ARBA00023316"/>
    </source>
</evidence>
<dbReference type="SMART" id="SM00710">
    <property type="entry name" value="PbH1"/>
    <property type="match status" value="4"/>
</dbReference>
<dbReference type="GO" id="GO:0004553">
    <property type="term" value="F:hydrolase activity, hydrolyzing O-glycosyl compounds"/>
    <property type="evidence" value="ECO:0007669"/>
    <property type="project" value="UniProtKB-ARBA"/>
</dbReference>
<keyword evidence="10" id="KW-0732">Signal</keyword>
<dbReference type="SUPFAM" id="SSF51126">
    <property type="entry name" value="Pectin lyase-like"/>
    <property type="match status" value="1"/>
</dbReference>
<dbReference type="InterPro" id="IPR011050">
    <property type="entry name" value="Pectin_lyase_fold/virulence"/>
</dbReference>
<evidence type="ECO:0000256" key="8">
    <source>
        <dbReference type="PROSITE-ProRule" id="PRU10052"/>
    </source>
</evidence>
<accession>A0ABD3J6S2</accession>
<dbReference type="InterPro" id="IPR000743">
    <property type="entry name" value="Glyco_hydro_28"/>
</dbReference>
<reference evidence="11 12" key="1">
    <citation type="submission" date="2024-11" db="EMBL/GenBank/DDBJ databases">
        <title>Chromosome-level genome assembly of Eucalyptus globulus Labill. provides insights into its genome evolution.</title>
        <authorList>
            <person name="Li X."/>
        </authorList>
    </citation>
    <scope>NUCLEOTIDE SEQUENCE [LARGE SCALE GENOMIC DNA]</scope>
    <source>
        <strain evidence="11">CL2024</strain>
        <tissue evidence="11">Fresh tender leaves</tissue>
    </source>
</reference>
<dbReference type="Gene3D" id="2.160.20.10">
    <property type="entry name" value="Single-stranded right-handed beta-helix, Pectin lyase-like"/>
    <property type="match status" value="1"/>
</dbReference>
<comment type="similarity">
    <text evidence="2 9">Belongs to the glycosyl hydrolase 28 family.</text>
</comment>
<dbReference type="Pfam" id="PF00295">
    <property type="entry name" value="Glyco_hydro_28"/>
    <property type="match status" value="1"/>
</dbReference>
<evidence type="ECO:0000256" key="2">
    <source>
        <dbReference type="ARBA" id="ARBA00008834"/>
    </source>
</evidence>
<evidence type="ECO:0000256" key="6">
    <source>
        <dbReference type="ARBA" id="ARBA00023295"/>
    </source>
</evidence>
<feature type="active site" evidence="8">
    <location>
        <position position="262"/>
    </location>
</feature>